<dbReference type="KEGG" id="prag:EKN56_10555"/>
<evidence type="ECO:0000313" key="1">
    <source>
        <dbReference type="EMBL" id="QBH96809.1"/>
    </source>
</evidence>
<sequence>MKSRNTNSLGNQQTEPTNWYLLREGYSKAQWLPVLLSCPVEAAIESAATLYQLDQNELCYLGKPVSGQSYRAVIDADDIIEHIREGLSHYLVVGDAQTECDLRLNQQVELEGLLADWLDEQCPLRGLSFEEMVSFRILTPDTCNAMSVEIIPL</sequence>
<proteinExistence type="predicted"/>
<dbReference type="EMBL" id="CP034752">
    <property type="protein sequence ID" value="QBH96809.1"/>
    <property type="molecule type" value="Genomic_DNA"/>
</dbReference>
<accession>A0A411WKQ9</accession>
<dbReference type="RefSeq" id="WP_130591753.1">
    <property type="nucleotide sequence ID" value="NZ_CP034752.1"/>
</dbReference>
<evidence type="ECO:0000313" key="2">
    <source>
        <dbReference type="Proteomes" id="UP000293154"/>
    </source>
</evidence>
<organism evidence="1 2">
    <name type="scientific">Limnobaculum zhutongyuii</name>
    <dbReference type="NCBI Taxonomy" id="2498113"/>
    <lineage>
        <taxon>Bacteria</taxon>
        <taxon>Pseudomonadati</taxon>
        <taxon>Pseudomonadota</taxon>
        <taxon>Gammaproteobacteria</taxon>
        <taxon>Enterobacterales</taxon>
        <taxon>Budviciaceae</taxon>
        <taxon>Limnobaculum</taxon>
    </lineage>
</organism>
<protein>
    <submittedName>
        <fullName evidence="1">Uncharacterized protein</fullName>
    </submittedName>
</protein>
<dbReference type="Proteomes" id="UP000293154">
    <property type="component" value="Chromosome"/>
</dbReference>
<reference evidence="1 2" key="1">
    <citation type="submission" date="2019-03" db="EMBL/GenBank/DDBJ databases">
        <title>Pragia sp. nov. isolated from the gut tract of Carduelis flavirostris.</title>
        <authorList>
            <person name="Ge Y."/>
        </authorList>
    </citation>
    <scope>NUCLEOTIDE SEQUENCE [LARGE SCALE GENOMIC DNA]</scope>
    <source>
        <strain evidence="1 2">CF-458</strain>
    </source>
</reference>
<dbReference type="OrthoDB" id="6636965at2"/>
<name>A0A411WKQ9_9GAMM</name>
<keyword evidence="2" id="KW-1185">Reference proteome</keyword>
<dbReference type="AlphaFoldDB" id="A0A411WKQ9"/>
<gene>
    <name evidence="1" type="ORF">EKN56_10555</name>
</gene>